<evidence type="ECO:0000313" key="4">
    <source>
        <dbReference type="EMBL" id="TDN97699.1"/>
    </source>
</evidence>
<dbReference type="GO" id="GO:0016787">
    <property type="term" value="F:hydrolase activity"/>
    <property type="evidence" value="ECO:0007669"/>
    <property type="project" value="UniProtKB-KW"/>
</dbReference>
<organism evidence="4 5">
    <name type="scientific">Sunxiuqinia elliptica</name>
    <dbReference type="NCBI Taxonomy" id="655355"/>
    <lineage>
        <taxon>Bacteria</taxon>
        <taxon>Pseudomonadati</taxon>
        <taxon>Bacteroidota</taxon>
        <taxon>Bacteroidia</taxon>
        <taxon>Marinilabiliales</taxon>
        <taxon>Prolixibacteraceae</taxon>
        <taxon>Sunxiuqinia</taxon>
    </lineage>
</organism>
<dbReference type="Pfam" id="PF02638">
    <property type="entry name" value="GHL10"/>
    <property type="match status" value="1"/>
</dbReference>
<proteinExistence type="predicted"/>
<keyword evidence="1" id="KW-0732">Signal</keyword>
<dbReference type="OrthoDB" id="9760892at2"/>
<dbReference type="EMBL" id="SNWI01000009">
    <property type="protein sequence ID" value="TDN97699.1"/>
    <property type="molecule type" value="Genomic_DNA"/>
</dbReference>
<keyword evidence="4" id="KW-0378">Hydrolase</keyword>
<dbReference type="Proteomes" id="UP000294848">
    <property type="component" value="Unassembled WGS sequence"/>
</dbReference>
<reference evidence="4 5" key="1">
    <citation type="submission" date="2019-03" db="EMBL/GenBank/DDBJ databases">
        <title>Freshwater and sediment microbial communities from various areas in North America, analyzing microbe dynamics in response to fracking.</title>
        <authorList>
            <person name="Lamendella R."/>
        </authorList>
    </citation>
    <scope>NUCLEOTIDE SEQUENCE [LARGE SCALE GENOMIC DNA]</scope>
    <source>
        <strain evidence="4 5">114D</strain>
    </source>
</reference>
<evidence type="ECO:0000256" key="1">
    <source>
        <dbReference type="ARBA" id="ARBA00022729"/>
    </source>
</evidence>
<sequence>MEILEEMKRVKEGIRSLLWILLFGAFGVLTACNEQNKELPDPDPEPETTIKPKYLWFDASANFERFSYQDSIQYYLDKCVEIGITDLVVDVRPVSGDVLYKSELVDPLVDWKGFHRDIDWDYLDVFIQEGHQRKLRVHASVNVFSGGHNYFDAGVVYRDPEFAALTTLLNKPEGMVDIKTQKSKYAAFFNPAHPKVQAYCLSIIEEMVGRYDLDGIILDRCRFDGLDSDFSELSRELFEAYIGQKLQRFPDDIFHWKKLANGDWGREAGAFYPQWLEWRAKLIHDFFTTARERVKQLNPNIDFGTYTGAWYPSYYEFGVNWASKEYDPLTDNYTNWMFTPNYKNFGYADLLDTYMTGVYYTQVYGAGWYTIEGGLWKAKVLTKKEVPVIGSLYADIYKEEPWNMTEAVELCLTLGDGLMVFDIVQVIQYDLWDEIELGIEKAEQKAG</sequence>
<accession>A0A4R6GQX7</accession>
<feature type="domain" description="Glycosyl hydrolase-like 10" evidence="2">
    <location>
        <begin position="66"/>
        <end position="321"/>
    </location>
</feature>
<dbReference type="InterPro" id="IPR052177">
    <property type="entry name" value="Divisome_Glycosyl_Hydrolase"/>
</dbReference>
<protein>
    <submittedName>
        <fullName evidence="4">Glycosyl hydrolase family 10</fullName>
    </submittedName>
</protein>
<evidence type="ECO:0000259" key="3">
    <source>
        <dbReference type="Pfam" id="PF16373"/>
    </source>
</evidence>
<name>A0A4R6GQX7_9BACT</name>
<gene>
    <name evidence="4" type="ORF">DET52_109101</name>
</gene>
<dbReference type="Pfam" id="PF16373">
    <property type="entry name" value="DUF4985"/>
    <property type="match status" value="1"/>
</dbReference>
<dbReference type="PANTHER" id="PTHR43405:SF1">
    <property type="entry name" value="GLYCOSYL HYDROLASE DIGH"/>
    <property type="match status" value="1"/>
</dbReference>
<dbReference type="PANTHER" id="PTHR43405">
    <property type="entry name" value="GLYCOSYL HYDROLASE DIGH"/>
    <property type="match status" value="1"/>
</dbReference>
<dbReference type="AlphaFoldDB" id="A0A4R6GQX7"/>
<feature type="domain" description="DUF4985" evidence="3">
    <location>
        <begin position="336"/>
        <end position="436"/>
    </location>
</feature>
<evidence type="ECO:0000313" key="5">
    <source>
        <dbReference type="Proteomes" id="UP000294848"/>
    </source>
</evidence>
<dbReference type="InterPro" id="IPR032280">
    <property type="entry name" value="DUF4985"/>
</dbReference>
<dbReference type="SUPFAM" id="SSF51445">
    <property type="entry name" value="(Trans)glycosidases"/>
    <property type="match status" value="1"/>
</dbReference>
<dbReference type="InterPro" id="IPR003790">
    <property type="entry name" value="GHL10"/>
</dbReference>
<dbReference type="InterPro" id="IPR017853">
    <property type="entry name" value="GH"/>
</dbReference>
<evidence type="ECO:0000259" key="2">
    <source>
        <dbReference type="Pfam" id="PF02638"/>
    </source>
</evidence>
<comment type="caution">
    <text evidence="4">The sequence shown here is derived from an EMBL/GenBank/DDBJ whole genome shotgun (WGS) entry which is preliminary data.</text>
</comment>
<dbReference type="Gene3D" id="3.20.20.80">
    <property type="entry name" value="Glycosidases"/>
    <property type="match status" value="1"/>
</dbReference>
<dbReference type="RefSeq" id="WP_133466293.1">
    <property type="nucleotide sequence ID" value="NZ_SNWI01000009.1"/>
</dbReference>